<feature type="compositionally biased region" description="Low complexity" evidence="9">
    <location>
        <begin position="349"/>
        <end position="372"/>
    </location>
</feature>
<dbReference type="RefSeq" id="WP_184608303.1">
    <property type="nucleotide sequence ID" value="NZ_BOOS01000073.1"/>
</dbReference>
<keyword evidence="4 10" id="KW-0812">Transmembrane</keyword>
<feature type="region of interest" description="Disordered" evidence="9">
    <location>
        <begin position="344"/>
        <end position="399"/>
    </location>
</feature>
<gene>
    <name evidence="12" type="ORF">BJ981_000721</name>
</gene>
<evidence type="ECO:0000313" key="13">
    <source>
        <dbReference type="Proteomes" id="UP000588112"/>
    </source>
</evidence>
<dbReference type="SUPFAM" id="SSF52540">
    <property type="entry name" value="P-loop containing nucleoside triphosphate hydrolases"/>
    <property type="match status" value="1"/>
</dbReference>
<evidence type="ECO:0000256" key="6">
    <source>
        <dbReference type="ARBA" id="ARBA00022840"/>
    </source>
</evidence>
<keyword evidence="3" id="KW-1003">Cell membrane</keyword>
<protein>
    <submittedName>
        <fullName evidence="12">Branched-chain amino acid transport system permease protein</fullName>
    </submittedName>
</protein>
<evidence type="ECO:0000256" key="7">
    <source>
        <dbReference type="ARBA" id="ARBA00022989"/>
    </source>
</evidence>
<dbReference type="InterPro" id="IPR001851">
    <property type="entry name" value="ABC_transp_permease"/>
</dbReference>
<evidence type="ECO:0000256" key="1">
    <source>
        <dbReference type="ARBA" id="ARBA00004651"/>
    </source>
</evidence>
<sequence>MRPADESTTPRPAAAGIDHGDDLAPRAAQGGVRAFAARGVVRWSAAAVVLAVLAYALAAGLPVYWVFLAMSAVISGVLLQSLGVVAGQAGMVSLCQMAFAAIGAWTTAQLNVWGVPGGLYVWLPLAGLAAVPFGLLIGLPALRLRGVHLAIITLGFAATVDIVMAANSFPGVSQGIVVGRPAGLGSDRQYFLFCCGVFALVAVALALVRRTRLGASWRALRESERATAAAGTSVPGAKLSAFAVSAFIAGLSGALLAGQLAMVVSRNFDPGQSLVAYAVAIMAGAHLAEGALIGGALGVVVAELLRRFDVPQQWANVVFAVGAVQAMTQGSGMSDGLRAVLHRRRRPRTGSGSPDSAGSAAPADSPAATPSPSAAPSPSSPPPAAPSSSETRAETAGSGRADALRIAGVSVRYGQVVAVNDVALTVPAGEVHGLVGPNGAGKSSLVDAISGFVPAGGGTVEVGGVDVSGLAVHRRARAGLRRTFQQDRVPVGLTVREYLRFAARRPLGDAELADGLAGLAAVAPGDPIAALDVGTRRLLEVAGTLLARPAVAVLDEPAAGLGHSESERLGAWLRQVPARYGTSVLLIEHDLDLVRAACSGVTVLDFGEVIAAGPPAEVFAEPRVQRAYLGQEPTT</sequence>
<evidence type="ECO:0000256" key="10">
    <source>
        <dbReference type="SAM" id="Phobius"/>
    </source>
</evidence>
<feature type="compositionally biased region" description="Polar residues" evidence="9">
    <location>
        <begin position="1"/>
        <end position="10"/>
    </location>
</feature>
<dbReference type="InterPro" id="IPR051120">
    <property type="entry name" value="ABC_AA/LPS_Transport"/>
</dbReference>
<dbReference type="Pfam" id="PF12399">
    <property type="entry name" value="BCA_ABC_TP_C"/>
    <property type="match status" value="1"/>
</dbReference>
<dbReference type="InterPro" id="IPR043428">
    <property type="entry name" value="LivM-like"/>
</dbReference>
<name>A0A7W8Z0D1_9ACTN</name>
<dbReference type="GO" id="GO:0005524">
    <property type="term" value="F:ATP binding"/>
    <property type="evidence" value="ECO:0007669"/>
    <property type="project" value="UniProtKB-KW"/>
</dbReference>
<feature type="transmembrane region" description="Helical" evidence="10">
    <location>
        <begin position="274"/>
        <end position="302"/>
    </location>
</feature>
<dbReference type="AlphaFoldDB" id="A0A7W8Z0D1"/>
<feature type="transmembrane region" description="Helical" evidence="10">
    <location>
        <begin position="149"/>
        <end position="169"/>
    </location>
</feature>
<dbReference type="InterPro" id="IPR003439">
    <property type="entry name" value="ABC_transporter-like_ATP-bd"/>
</dbReference>
<feature type="compositionally biased region" description="Pro residues" evidence="9">
    <location>
        <begin position="373"/>
        <end position="385"/>
    </location>
</feature>
<dbReference type="InterPro" id="IPR032823">
    <property type="entry name" value="BCA_ABC_TP_C"/>
</dbReference>
<keyword evidence="13" id="KW-1185">Reference proteome</keyword>
<feature type="transmembrane region" description="Helical" evidence="10">
    <location>
        <begin position="241"/>
        <end position="262"/>
    </location>
</feature>
<feature type="transmembrane region" description="Helical" evidence="10">
    <location>
        <begin position="40"/>
        <end position="58"/>
    </location>
</feature>
<evidence type="ECO:0000256" key="5">
    <source>
        <dbReference type="ARBA" id="ARBA00022741"/>
    </source>
</evidence>
<reference evidence="12 13" key="1">
    <citation type="submission" date="2020-08" db="EMBL/GenBank/DDBJ databases">
        <title>Sequencing the genomes of 1000 actinobacteria strains.</title>
        <authorList>
            <person name="Klenk H.-P."/>
        </authorList>
    </citation>
    <scope>NUCLEOTIDE SEQUENCE [LARGE SCALE GENOMIC DNA]</scope>
    <source>
        <strain evidence="12 13">DSM 45790</strain>
    </source>
</reference>
<dbReference type="PANTHER" id="PTHR45772">
    <property type="entry name" value="CONSERVED COMPONENT OF ABC TRANSPORTER FOR NATURAL AMINO ACIDS-RELATED"/>
    <property type="match status" value="1"/>
</dbReference>
<evidence type="ECO:0000256" key="3">
    <source>
        <dbReference type="ARBA" id="ARBA00022475"/>
    </source>
</evidence>
<proteinExistence type="predicted"/>
<dbReference type="Proteomes" id="UP000588112">
    <property type="component" value="Unassembled WGS sequence"/>
</dbReference>
<keyword evidence="2" id="KW-0813">Transport</keyword>
<dbReference type="InterPro" id="IPR027417">
    <property type="entry name" value="P-loop_NTPase"/>
</dbReference>
<dbReference type="Gene3D" id="3.40.50.300">
    <property type="entry name" value="P-loop containing nucleotide triphosphate hydrolases"/>
    <property type="match status" value="1"/>
</dbReference>
<dbReference type="GO" id="GO:0016887">
    <property type="term" value="F:ATP hydrolysis activity"/>
    <property type="evidence" value="ECO:0007669"/>
    <property type="project" value="InterPro"/>
</dbReference>
<keyword evidence="7 10" id="KW-1133">Transmembrane helix</keyword>
<evidence type="ECO:0000256" key="8">
    <source>
        <dbReference type="ARBA" id="ARBA00023136"/>
    </source>
</evidence>
<dbReference type="Pfam" id="PF00005">
    <property type="entry name" value="ABC_tran"/>
    <property type="match status" value="1"/>
</dbReference>
<dbReference type="CDD" id="cd06581">
    <property type="entry name" value="TM_PBP1_LivM_like"/>
    <property type="match status" value="1"/>
</dbReference>
<keyword evidence="6" id="KW-0067">ATP-binding</keyword>
<comment type="caution">
    <text evidence="12">The sequence shown here is derived from an EMBL/GenBank/DDBJ whole genome shotgun (WGS) entry which is preliminary data.</text>
</comment>
<evidence type="ECO:0000259" key="11">
    <source>
        <dbReference type="PROSITE" id="PS50893"/>
    </source>
</evidence>
<accession>A0A7W8Z0D1</accession>
<dbReference type="EMBL" id="JACHBR010000001">
    <property type="protein sequence ID" value="MBB5625022.1"/>
    <property type="molecule type" value="Genomic_DNA"/>
</dbReference>
<evidence type="ECO:0000256" key="9">
    <source>
        <dbReference type="SAM" id="MobiDB-lite"/>
    </source>
</evidence>
<keyword evidence="8 10" id="KW-0472">Membrane</keyword>
<keyword evidence="5" id="KW-0547">Nucleotide-binding</keyword>
<dbReference type="PROSITE" id="PS50893">
    <property type="entry name" value="ABC_TRANSPORTER_2"/>
    <property type="match status" value="1"/>
</dbReference>
<dbReference type="PANTHER" id="PTHR45772:SF9">
    <property type="entry name" value="CONSERVED COMPONENT OF ABC TRANSPORTER FOR NATURAL AMINO ACIDS"/>
    <property type="match status" value="1"/>
</dbReference>
<feature type="domain" description="ABC transporter" evidence="11">
    <location>
        <begin position="404"/>
        <end position="631"/>
    </location>
</feature>
<feature type="transmembrane region" description="Helical" evidence="10">
    <location>
        <begin position="189"/>
        <end position="208"/>
    </location>
</feature>
<dbReference type="GO" id="GO:0015658">
    <property type="term" value="F:branched-chain amino acid transmembrane transporter activity"/>
    <property type="evidence" value="ECO:0007669"/>
    <property type="project" value="InterPro"/>
</dbReference>
<dbReference type="GO" id="GO:0005886">
    <property type="term" value="C:plasma membrane"/>
    <property type="evidence" value="ECO:0007669"/>
    <property type="project" value="UniProtKB-SubCell"/>
</dbReference>
<feature type="region of interest" description="Disordered" evidence="9">
    <location>
        <begin position="1"/>
        <end position="21"/>
    </location>
</feature>
<feature type="transmembrane region" description="Helical" evidence="10">
    <location>
        <begin position="119"/>
        <end position="142"/>
    </location>
</feature>
<comment type="subcellular location">
    <subcellularLocation>
        <location evidence="1">Cell membrane</location>
        <topology evidence="1">Multi-pass membrane protein</topology>
    </subcellularLocation>
</comment>
<evidence type="ECO:0000256" key="4">
    <source>
        <dbReference type="ARBA" id="ARBA00022692"/>
    </source>
</evidence>
<organism evidence="12 13">
    <name type="scientific">Sphaerisporangium krabiense</name>
    <dbReference type="NCBI Taxonomy" id="763782"/>
    <lineage>
        <taxon>Bacteria</taxon>
        <taxon>Bacillati</taxon>
        <taxon>Actinomycetota</taxon>
        <taxon>Actinomycetes</taxon>
        <taxon>Streptosporangiales</taxon>
        <taxon>Streptosporangiaceae</taxon>
        <taxon>Sphaerisporangium</taxon>
    </lineage>
</organism>
<dbReference type="Pfam" id="PF02653">
    <property type="entry name" value="BPD_transp_2"/>
    <property type="match status" value="1"/>
</dbReference>
<evidence type="ECO:0000256" key="2">
    <source>
        <dbReference type="ARBA" id="ARBA00022448"/>
    </source>
</evidence>
<evidence type="ECO:0000313" key="12">
    <source>
        <dbReference type="EMBL" id="MBB5625022.1"/>
    </source>
</evidence>